<dbReference type="GO" id="GO:1904161">
    <property type="term" value="P:DNA synthesis involved in UV-damage excision repair"/>
    <property type="evidence" value="ECO:0007669"/>
    <property type="project" value="TreeGrafter"/>
</dbReference>
<feature type="compositionally biased region" description="Polar residues" evidence="5">
    <location>
        <begin position="274"/>
        <end position="285"/>
    </location>
</feature>
<comment type="caution">
    <text evidence="6">The sequence shown here is derived from an EMBL/GenBank/DDBJ whole genome shotgun (WGS) entry which is preliminary data.</text>
</comment>
<dbReference type="EMBL" id="JAUKUD010000005">
    <property type="protein sequence ID" value="KAK0743704.1"/>
    <property type="molecule type" value="Genomic_DNA"/>
</dbReference>
<organism evidence="6 7">
    <name type="scientific">Schizothecium vesticola</name>
    <dbReference type="NCBI Taxonomy" id="314040"/>
    <lineage>
        <taxon>Eukaryota</taxon>
        <taxon>Fungi</taxon>
        <taxon>Dikarya</taxon>
        <taxon>Ascomycota</taxon>
        <taxon>Pezizomycotina</taxon>
        <taxon>Sordariomycetes</taxon>
        <taxon>Sordariomycetidae</taxon>
        <taxon>Sordariales</taxon>
        <taxon>Schizotheciaceae</taxon>
        <taxon>Schizothecium</taxon>
    </lineage>
</organism>
<dbReference type="GO" id="GO:0006297">
    <property type="term" value="P:nucleotide-excision repair, DNA gap filling"/>
    <property type="evidence" value="ECO:0007669"/>
    <property type="project" value="TreeGrafter"/>
</dbReference>
<dbReference type="PANTHER" id="PTHR17598:SF13">
    <property type="entry name" value="DNA POLYMERASE DELTA SUBUNIT 3"/>
    <property type="match status" value="1"/>
</dbReference>
<evidence type="ECO:0000256" key="1">
    <source>
        <dbReference type="ARBA" id="ARBA00004123"/>
    </source>
</evidence>
<feature type="compositionally biased region" description="Low complexity" evidence="5">
    <location>
        <begin position="409"/>
        <end position="427"/>
    </location>
</feature>
<feature type="compositionally biased region" description="Basic and acidic residues" evidence="5">
    <location>
        <begin position="316"/>
        <end position="325"/>
    </location>
</feature>
<feature type="compositionally biased region" description="Basic residues" evidence="5">
    <location>
        <begin position="373"/>
        <end position="383"/>
    </location>
</feature>
<feature type="region of interest" description="Disordered" evidence="5">
    <location>
        <begin position="401"/>
        <end position="448"/>
    </location>
</feature>
<proteinExistence type="predicted"/>
<dbReference type="Pfam" id="PF09507">
    <property type="entry name" value="CDC27"/>
    <property type="match status" value="1"/>
</dbReference>
<dbReference type="InterPro" id="IPR041913">
    <property type="entry name" value="POLD3_sf"/>
</dbReference>
<keyword evidence="4" id="KW-0539">Nucleus</keyword>
<feature type="compositionally biased region" description="Low complexity" evidence="5">
    <location>
        <begin position="183"/>
        <end position="198"/>
    </location>
</feature>
<evidence type="ECO:0000256" key="2">
    <source>
        <dbReference type="ARBA" id="ARBA00017589"/>
    </source>
</evidence>
<name>A0AA40EQL7_9PEZI</name>
<evidence type="ECO:0000256" key="5">
    <source>
        <dbReference type="SAM" id="MobiDB-lite"/>
    </source>
</evidence>
<dbReference type="AlphaFoldDB" id="A0AA40EQL7"/>
<accession>A0AA40EQL7</accession>
<gene>
    <name evidence="6" type="ORF">B0T18DRAFT_350999</name>
</gene>
<feature type="region of interest" description="Disordered" evidence="5">
    <location>
        <begin position="145"/>
        <end position="389"/>
    </location>
</feature>
<evidence type="ECO:0000256" key="3">
    <source>
        <dbReference type="ARBA" id="ARBA00022705"/>
    </source>
</evidence>
<dbReference type="GO" id="GO:0043625">
    <property type="term" value="C:delta DNA polymerase complex"/>
    <property type="evidence" value="ECO:0007669"/>
    <property type="project" value="InterPro"/>
</dbReference>
<evidence type="ECO:0000256" key="4">
    <source>
        <dbReference type="ARBA" id="ARBA00023242"/>
    </source>
</evidence>
<dbReference type="Proteomes" id="UP001172155">
    <property type="component" value="Unassembled WGS sequence"/>
</dbReference>
<protein>
    <recommendedName>
        <fullName evidence="2">DNA polymerase delta subunit 3</fullName>
    </recommendedName>
</protein>
<dbReference type="Gene3D" id="3.90.1030.20">
    <property type="entry name" value="DNA polymerase delta, p66 (Cdc27) subunit, wHTH domain"/>
    <property type="match status" value="1"/>
</dbReference>
<comment type="subcellular location">
    <subcellularLocation>
        <location evidence="1">Nucleus</location>
    </subcellularLocation>
</comment>
<dbReference type="InterPro" id="IPR019038">
    <property type="entry name" value="POLD3"/>
</dbReference>
<dbReference type="GO" id="GO:0006271">
    <property type="term" value="P:DNA strand elongation involved in DNA replication"/>
    <property type="evidence" value="ECO:0007669"/>
    <property type="project" value="TreeGrafter"/>
</dbReference>
<keyword evidence="7" id="KW-1185">Reference proteome</keyword>
<sequence>MDSYQKLLAESVLTEDKVFTYRLLSRTLRVHPNTAKQMLYDFHKTQNDRRPGAVHATYLVHGAKKANVHLNGGDGDVDMAHSSPDNESISEDIPVLTLSLVPEDQLKDTLAQYEEVSSIHVYSVGPNPVKDMALLADVAQEALSLGPAEGPSPGSIVNSGVRRREREGAPRPAPKTAPQPISKAVPQPAAKAAPAGKTAKQEAKPSIFKSTPASSKAKEEPKSTQASKDADTPTSSAAAKKPPASLKRGGSANSGIMQAFSKAASMPKKEKPSAASNPATPSGDDSSMHVMSDDGEDDEDVPQPKARAAGRKTKKQREEELRRMMEEEDEDEDEDEPEKAPSPEEEPMEEAPALEPVTEEPAEVVTASEGGRRRGKRRVMRKKQIMDDQGYLVTIQEQGWESFSEDEAPPATKAKTASSAPAAATAKAAKKGAPKGSQGNIMSFFAKK</sequence>
<keyword evidence="3" id="KW-0235">DNA replication</keyword>
<reference evidence="6" key="1">
    <citation type="submission" date="2023-06" db="EMBL/GenBank/DDBJ databases">
        <title>Genome-scale phylogeny and comparative genomics of the fungal order Sordariales.</title>
        <authorList>
            <consortium name="Lawrence Berkeley National Laboratory"/>
            <person name="Hensen N."/>
            <person name="Bonometti L."/>
            <person name="Westerberg I."/>
            <person name="Brannstrom I.O."/>
            <person name="Guillou S."/>
            <person name="Cros-Aarteil S."/>
            <person name="Calhoun S."/>
            <person name="Haridas S."/>
            <person name="Kuo A."/>
            <person name="Mondo S."/>
            <person name="Pangilinan J."/>
            <person name="Riley R."/>
            <person name="LaButti K."/>
            <person name="Andreopoulos B."/>
            <person name="Lipzen A."/>
            <person name="Chen C."/>
            <person name="Yanf M."/>
            <person name="Daum C."/>
            <person name="Ng V."/>
            <person name="Clum A."/>
            <person name="Steindorff A."/>
            <person name="Ohm R."/>
            <person name="Martin F."/>
            <person name="Silar P."/>
            <person name="Natvig D."/>
            <person name="Lalanne C."/>
            <person name="Gautier V."/>
            <person name="Ament-velasquez S.L."/>
            <person name="Kruys A."/>
            <person name="Hutchinson M.I."/>
            <person name="Powell A.J."/>
            <person name="Barry K."/>
            <person name="Miller A.N."/>
            <person name="Grigoriev I.V."/>
            <person name="Debuchy R."/>
            <person name="Gladieux P."/>
            <person name="Thoren M.H."/>
            <person name="Johannesson H."/>
        </authorList>
    </citation>
    <scope>NUCLEOTIDE SEQUENCE</scope>
    <source>
        <strain evidence="6">SMH3187-1</strain>
    </source>
</reference>
<feature type="compositionally biased region" description="Low complexity" evidence="5">
    <location>
        <begin position="232"/>
        <end position="245"/>
    </location>
</feature>
<dbReference type="PANTHER" id="PTHR17598">
    <property type="entry name" value="DNA POLYMERASE DELTA SUBUNIT 3"/>
    <property type="match status" value="1"/>
</dbReference>
<dbReference type="GO" id="GO:0003887">
    <property type="term" value="F:DNA-directed DNA polymerase activity"/>
    <property type="evidence" value="ECO:0007669"/>
    <property type="project" value="TreeGrafter"/>
</dbReference>
<evidence type="ECO:0000313" key="6">
    <source>
        <dbReference type="EMBL" id="KAK0743704.1"/>
    </source>
</evidence>
<feature type="compositionally biased region" description="Acidic residues" evidence="5">
    <location>
        <begin position="326"/>
        <end position="349"/>
    </location>
</feature>
<evidence type="ECO:0000313" key="7">
    <source>
        <dbReference type="Proteomes" id="UP001172155"/>
    </source>
</evidence>